<evidence type="ECO:0000256" key="3">
    <source>
        <dbReference type="ARBA" id="ARBA00022670"/>
    </source>
</evidence>
<accession>A0ABR1FNQ2</accession>
<dbReference type="Proteomes" id="UP001363151">
    <property type="component" value="Unassembled WGS sequence"/>
</dbReference>
<gene>
    <name evidence="8" type="ORF">SO694_0020106</name>
</gene>
<reference evidence="8 9" key="1">
    <citation type="submission" date="2024-03" db="EMBL/GenBank/DDBJ databases">
        <title>Aureococcus anophagefferens CCMP1851 and Kratosvirus quantuckense: Draft genome of a second virus-susceptible host strain in the model system.</title>
        <authorList>
            <person name="Chase E."/>
            <person name="Truchon A.R."/>
            <person name="Schepens W."/>
            <person name="Wilhelm S.W."/>
        </authorList>
    </citation>
    <scope>NUCLEOTIDE SEQUENCE [LARGE SCALE GENOMIC DNA]</scope>
    <source>
        <strain evidence="8 9">CCMP1851</strain>
    </source>
</reference>
<comment type="similarity">
    <text evidence="1">Belongs to the peptidase S46 family.</text>
</comment>
<evidence type="ECO:0000256" key="1">
    <source>
        <dbReference type="ARBA" id="ARBA00010491"/>
    </source>
</evidence>
<evidence type="ECO:0000313" key="9">
    <source>
        <dbReference type="Proteomes" id="UP001363151"/>
    </source>
</evidence>
<dbReference type="Pfam" id="PF10459">
    <property type="entry name" value="Peptidase_S46"/>
    <property type="match status" value="3"/>
</dbReference>
<evidence type="ECO:0000313" key="8">
    <source>
        <dbReference type="EMBL" id="KAK7234388.1"/>
    </source>
</evidence>
<name>A0ABR1FNQ2_AURAN</name>
<organism evidence="8 9">
    <name type="scientific">Aureococcus anophagefferens</name>
    <name type="common">Harmful bloom alga</name>
    <dbReference type="NCBI Taxonomy" id="44056"/>
    <lineage>
        <taxon>Eukaryota</taxon>
        <taxon>Sar</taxon>
        <taxon>Stramenopiles</taxon>
        <taxon>Ochrophyta</taxon>
        <taxon>Pelagophyceae</taxon>
        <taxon>Pelagomonadales</taxon>
        <taxon>Pelagomonadaceae</taxon>
        <taxon>Aureococcus</taxon>
    </lineage>
</organism>
<keyword evidence="9" id="KW-1185">Reference proteome</keyword>
<feature type="region of interest" description="Disordered" evidence="7">
    <location>
        <begin position="342"/>
        <end position="361"/>
    </location>
</feature>
<sequence length="814" mass="86852">MAASKIASAMGSRFRTWPIGETAALHGELAALGLELPAAAIDGTGPDADASALSNALVSVGASGRGGTGSFISKSGLIVTNHHVALDAVRSASRRAGVDYLEDGFVAKSRADEVATESYECWITRRCEDVSAAVVDAAGAEADPLKRALAFRDAALKTAKDREAGEAGGARCEVKATWPERTYTLFVYERLSDVRLVYVPPRSLGNFGGDVDNFEWPRHTADFALLRAYGADGRPYAPSAHLRTAPGGADAGDFVFLLGFPGRTTRYAPASRLRYAEAVAVPSLCRDFRRKLDLMERALDEDEGRAPPPAPAAAAPRIASYAAAEPRRAVPKMVDLGVTAKTRGKPTYPKKAPPAPAPPAAGGGCRLKIAAARKSLANELKRSSGKRAMLRRVGLVAEREAEEQALVAAAPAARPLLDELARVYARLEATAGRRDALEKLTGVYHGSALLAAASALYDAAIESAKPDDAREAYLRERNLDFTAARLAKRLDDVHAPLEAALVLDALTGSNWAALYPAPRAPNLDLAFNADRRDVRRDVVGLPTVPVDPVDEGAVEAALTLPMHLNMVHGMTPGGCETLEAARSLVDKSRLRKLGKDELRAMLAAPKDMAWEVQSDVFMGVIESCYPPFLADRDETRALVGRRDRLCAELLDLQRGLDAGEPAYPDCNGSLRLSAGFVEGYSPCDAVVHAPRTTLGGLVDKADDAVSRYEAGDARARDFAPPARFLDLARGGARDTPANVLYSTDTLGGNSGSPVLDAAGRFVAINFDRQRPGLVNEYKYDPRYSRSIGVDVRMILWLVGTYDGAADLVAEMLEA</sequence>
<keyword evidence="6" id="KW-0843">Virulence</keyword>
<dbReference type="EMBL" id="JBBJCI010000327">
    <property type="protein sequence ID" value="KAK7234388.1"/>
    <property type="molecule type" value="Genomic_DNA"/>
</dbReference>
<dbReference type="InterPro" id="IPR009003">
    <property type="entry name" value="Peptidase_S1_PA"/>
</dbReference>
<keyword evidence="3" id="KW-0645">Protease</keyword>
<keyword evidence="5" id="KW-0378">Hydrolase</keyword>
<keyword evidence="4" id="KW-0732">Signal</keyword>
<evidence type="ECO:0000256" key="6">
    <source>
        <dbReference type="ARBA" id="ARBA00023026"/>
    </source>
</evidence>
<keyword evidence="2" id="KW-0031">Aminopeptidase</keyword>
<dbReference type="PANTHER" id="PTHR38469:SF1">
    <property type="entry name" value="PERIPLASMIC PEPTIDASE SUBFAMILY S1B"/>
    <property type="match status" value="1"/>
</dbReference>
<protein>
    <submittedName>
        <fullName evidence="8">S46 peptidase</fullName>
    </submittedName>
</protein>
<evidence type="ECO:0000256" key="2">
    <source>
        <dbReference type="ARBA" id="ARBA00022438"/>
    </source>
</evidence>
<dbReference type="InterPro" id="IPR043504">
    <property type="entry name" value="Peptidase_S1_PA_chymotrypsin"/>
</dbReference>
<dbReference type="PANTHER" id="PTHR38469">
    <property type="entry name" value="PERIPLASMIC PEPTIDASE SUBFAMILY S1B"/>
    <property type="match status" value="1"/>
</dbReference>
<comment type="caution">
    <text evidence="8">The sequence shown here is derived from an EMBL/GenBank/DDBJ whole genome shotgun (WGS) entry which is preliminary data.</text>
</comment>
<evidence type="ECO:0000256" key="7">
    <source>
        <dbReference type="SAM" id="MobiDB-lite"/>
    </source>
</evidence>
<dbReference type="Gene3D" id="2.40.10.10">
    <property type="entry name" value="Trypsin-like serine proteases"/>
    <property type="match status" value="1"/>
</dbReference>
<proteinExistence type="inferred from homology"/>
<dbReference type="InterPro" id="IPR019500">
    <property type="entry name" value="Pep_S46"/>
</dbReference>
<dbReference type="SUPFAM" id="SSF50494">
    <property type="entry name" value="Trypsin-like serine proteases"/>
    <property type="match status" value="1"/>
</dbReference>
<evidence type="ECO:0000256" key="5">
    <source>
        <dbReference type="ARBA" id="ARBA00022801"/>
    </source>
</evidence>
<evidence type="ECO:0000256" key="4">
    <source>
        <dbReference type="ARBA" id="ARBA00022729"/>
    </source>
</evidence>